<accession>A0A2K5NG37</accession>
<evidence type="ECO:0000313" key="11">
    <source>
        <dbReference type="Proteomes" id="UP000233060"/>
    </source>
</evidence>
<dbReference type="SMART" id="SM00033">
    <property type="entry name" value="CH"/>
    <property type="match status" value="1"/>
</dbReference>
<dbReference type="GO" id="GO:0007015">
    <property type="term" value="P:actin filament organization"/>
    <property type="evidence" value="ECO:0007669"/>
    <property type="project" value="TreeGrafter"/>
</dbReference>
<dbReference type="InterPro" id="IPR003096">
    <property type="entry name" value="SM22_calponin"/>
</dbReference>
<dbReference type="PRINTS" id="PR00889">
    <property type="entry name" value="CALPONIN"/>
</dbReference>
<dbReference type="PANTHER" id="PTHR47385:SF7">
    <property type="entry name" value="CALPONIN-2"/>
    <property type="match status" value="1"/>
</dbReference>
<comment type="function">
    <text evidence="7 8">Thin filament-associated protein that is implicated in the regulation and modulation of smooth muscle contraction. It is capable of binding to actin, calmodulin and tropomyosin. The interaction of calponin with actin inhibits the actomyosin Mg-ATPase activity.</text>
</comment>
<evidence type="ECO:0000256" key="2">
    <source>
        <dbReference type="ARBA" id="ARBA00022553"/>
    </source>
</evidence>
<dbReference type="GO" id="GO:0005516">
    <property type="term" value="F:calmodulin binding"/>
    <property type="evidence" value="ECO:0007669"/>
    <property type="project" value="UniProtKB-KW"/>
</dbReference>
<keyword evidence="4 8" id="KW-0112">Calmodulin-binding</keyword>
<dbReference type="Pfam" id="PF00402">
    <property type="entry name" value="Calponin"/>
    <property type="match status" value="2"/>
</dbReference>
<dbReference type="GO" id="GO:0031032">
    <property type="term" value="P:actomyosin structure organization"/>
    <property type="evidence" value="ECO:0007669"/>
    <property type="project" value="InterPro"/>
</dbReference>
<evidence type="ECO:0000256" key="1">
    <source>
        <dbReference type="ARBA" id="ARBA00009631"/>
    </source>
</evidence>
<keyword evidence="5" id="KW-0007">Acetylation</keyword>
<dbReference type="PROSITE" id="PS01052">
    <property type="entry name" value="CALPONIN_1"/>
    <property type="match status" value="1"/>
</dbReference>
<dbReference type="InterPro" id="IPR036872">
    <property type="entry name" value="CH_dom_sf"/>
</dbReference>
<dbReference type="SUPFAM" id="SSF47576">
    <property type="entry name" value="Calponin-homology domain, CH-domain"/>
    <property type="match status" value="1"/>
</dbReference>
<dbReference type="InterPro" id="IPR000557">
    <property type="entry name" value="Calponin_repeat"/>
</dbReference>
<keyword evidence="6 8" id="KW-0009">Actin-binding</keyword>
<feature type="domain" description="Calponin-homology (CH)" evidence="9">
    <location>
        <begin position="28"/>
        <end position="128"/>
    </location>
</feature>
<keyword evidence="2" id="KW-0597">Phosphoprotein</keyword>
<evidence type="ECO:0000256" key="8">
    <source>
        <dbReference type="RuleBase" id="RU361224"/>
    </source>
</evidence>
<dbReference type="InterPro" id="IPR050606">
    <property type="entry name" value="Calponin-like"/>
</dbReference>
<evidence type="ECO:0000256" key="6">
    <source>
        <dbReference type="ARBA" id="ARBA00023203"/>
    </source>
</evidence>
<evidence type="ECO:0000259" key="9">
    <source>
        <dbReference type="PROSITE" id="PS50021"/>
    </source>
</evidence>
<reference evidence="10" key="1">
    <citation type="submission" date="2025-08" db="UniProtKB">
        <authorList>
            <consortium name="Ensembl"/>
        </authorList>
    </citation>
    <scope>IDENTIFICATION</scope>
</reference>
<dbReference type="PROSITE" id="PS50021">
    <property type="entry name" value="CH"/>
    <property type="match status" value="1"/>
</dbReference>
<evidence type="ECO:0000256" key="4">
    <source>
        <dbReference type="ARBA" id="ARBA00022860"/>
    </source>
</evidence>
<dbReference type="InterPro" id="IPR001997">
    <property type="entry name" value="Calponin/LIMCH1"/>
</dbReference>
<dbReference type="GeneTree" id="ENSGT00940000154355"/>
<dbReference type="PANTHER" id="PTHR47385">
    <property type="entry name" value="CALPONIN"/>
    <property type="match status" value="1"/>
</dbReference>
<comment type="similarity">
    <text evidence="1 8">Belongs to the calponin family.</text>
</comment>
<dbReference type="Proteomes" id="UP000233060">
    <property type="component" value="Unassembled WGS sequence"/>
</dbReference>
<protein>
    <recommendedName>
        <fullName evidence="8">Calponin</fullName>
    </recommendedName>
</protein>
<dbReference type="GO" id="GO:0005925">
    <property type="term" value="C:focal adhesion"/>
    <property type="evidence" value="ECO:0007669"/>
    <property type="project" value="TreeGrafter"/>
</dbReference>
<evidence type="ECO:0000256" key="7">
    <source>
        <dbReference type="ARBA" id="ARBA00025109"/>
    </source>
</evidence>
<proteinExistence type="inferred from homology"/>
<dbReference type="AlphaFoldDB" id="A0A2K5NG37"/>
<dbReference type="GO" id="GO:0051015">
    <property type="term" value="F:actin filament binding"/>
    <property type="evidence" value="ECO:0007669"/>
    <property type="project" value="TreeGrafter"/>
</dbReference>
<dbReference type="PROSITE" id="PS51122">
    <property type="entry name" value="CALPONIN_2"/>
    <property type="match status" value="1"/>
</dbReference>
<dbReference type="Ensembl" id="ENSCATT00000060775.1">
    <property type="protein sequence ID" value="ENSCATP00000036483.1"/>
    <property type="gene ID" value="ENSCATG00000041039.1"/>
</dbReference>
<organism evidence="10 11">
    <name type="scientific">Cercocebus atys</name>
    <name type="common">Sooty mangabey</name>
    <name type="synonym">Cercocebus torquatus atys</name>
    <dbReference type="NCBI Taxonomy" id="9531"/>
    <lineage>
        <taxon>Eukaryota</taxon>
        <taxon>Metazoa</taxon>
        <taxon>Chordata</taxon>
        <taxon>Craniata</taxon>
        <taxon>Vertebrata</taxon>
        <taxon>Euteleostomi</taxon>
        <taxon>Mammalia</taxon>
        <taxon>Eutheria</taxon>
        <taxon>Euarchontoglires</taxon>
        <taxon>Primates</taxon>
        <taxon>Haplorrhini</taxon>
        <taxon>Catarrhini</taxon>
        <taxon>Cercopithecidae</taxon>
        <taxon>Cercopithecinae</taxon>
        <taxon>Cercocebus</taxon>
    </lineage>
</organism>
<dbReference type="Bgee" id="ENSCATG00000041039">
    <property type="expression patterns" value="Expressed in spleen and 10 other cell types or tissues"/>
</dbReference>
<dbReference type="InterPro" id="IPR001715">
    <property type="entry name" value="CH_dom"/>
</dbReference>
<dbReference type="Gene3D" id="1.10.418.10">
    <property type="entry name" value="Calponin-like domain"/>
    <property type="match status" value="1"/>
</dbReference>
<dbReference type="Pfam" id="PF00307">
    <property type="entry name" value="CH"/>
    <property type="match status" value="1"/>
</dbReference>
<evidence type="ECO:0000313" key="10">
    <source>
        <dbReference type="Ensembl" id="ENSCATP00000036483.1"/>
    </source>
</evidence>
<keyword evidence="11" id="KW-1185">Reference proteome</keyword>
<evidence type="ECO:0000256" key="5">
    <source>
        <dbReference type="ARBA" id="ARBA00022990"/>
    </source>
</evidence>
<dbReference type="PRINTS" id="PR00888">
    <property type="entry name" value="SM22CALPONIN"/>
</dbReference>
<evidence type="ECO:0000256" key="3">
    <source>
        <dbReference type="ARBA" id="ARBA00022737"/>
    </source>
</evidence>
<keyword evidence="3" id="KW-0677">Repeat</keyword>
<reference evidence="10" key="2">
    <citation type="submission" date="2025-09" db="UniProtKB">
        <authorList>
            <consortium name="Ensembl"/>
        </authorList>
    </citation>
    <scope>IDENTIFICATION</scope>
</reference>
<sequence length="281" mass="31193">MSSTQFNKDSWYRLSAEVKNRLLCEYDRQKEAELCCWIQGLTGLSIGPDFQKGLKDGTVLRTLINKLQQSSVPKINRSMQNWHQLENLSNFIKEGMNTVDLFEASDLFESGNMRQVQVSLLALVGKAKTKRLQSGVDIGLKYWEKQKQNFDDATMKAGQCAIGLQMGTNKCTSQWDMTADGTRRHLYNPKNHLLPPMDHSTISLQMGTNKCASQVGMTLGTDKCDNSSMSLQMGYTQSAKQSGQVFGLGTVANGAPSGASDCPGLMEVPEYPPYFQEEAGY</sequence>
<dbReference type="STRING" id="9531.ENSCATP00000036483"/>
<dbReference type="GO" id="GO:0015629">
    <property type="term" value="C:actin cytoskeleton"/>
    <property type="evidence" value="ECO:0007669"/>
    <property type="project" value="TreeGrafter"/>
</dbReference>
<name>A0A2K5NG37_CERAT</name>